<reference evidence="2 3" key="1">
    <citation type="submission" date="2021-03" db="EMBL/GenBank/DDBJ databases">
        <title>Sequencing the genomes of 1000 actinobacteria strains.</title>
        <authorList>
            <person name="Klenk H.-P."/>
        </authorList>
    </citation>
    <scope>NUCLEOTIDE SEQUENCE [LARGE SCALE GENOMIC DNA]</scope>
    <source>
        <strain evidence="2 3">DSM 14566</strain>
    </source>
</reference>
<evidence type="ECO:0000313" key="3">
    <source>
        <dbReference type="Proteomes" id="UP001519290"/>
    </source>
</evidence>
<evidence type="ECO:0000256" key="1">
    <source>
        <dbReference type="SAM" id="MobiDB-lite"/>
    </source>
</evidence>
<name>A0ABS4WXY3_9MICO</name>
<gene>
    <name evidence="2" type="ORF">JOF43_001027</name>
</gene>
<dbReference type="EMBL" id="JAGIOD010000001">
    <property type="protein sequence ID" value="MBP2381070.1"/>
    <property type="molecule type" value="Genomic_DNA"/>
</dbReference>
<dbReference type="Proteomes" id="UP001519290">
    <property type="component" value="Unassembled WGS sequence"/>
</dbReference>
<accession>A0ABS4WXY3</accession>
<proteinExistence type="predicted"/>
<keyword evidence="3" id="KW-1185">Reference proteome</keyword>
<feature type="compositionally biased region" description="Basic and acidic residues" evidence="1">
    <location>
        <begin position="1"/>
        <end position="24"/>
    </location>
</feature>
<sequence>MHSHNVDDSEDQGNHCEYGPDVHRGGFFKNKV</sequence>
<protein>
    <submittedName>
        <fullName evidence="2">Uncharacterized protein</fullName>
    </submittedName>
</protein>
<evidence type="ECO:0000313" key="2">
    <source>
        <dbReference type="EMBL" id="MBP2381070.1"/>
    </source>
</evidence>
<organism evidence="2 3">
    <name type="scientific">Brachybacterium sacelli</name>
    <dbReference type="NCBI Taxonomy" id="173364"/>
    <lineage>
        <taxon>Bacteria</taxon>
        <taxon>Bacillati</taxon>
        <taxon>Actinomycetota</taxon>
        <taxon>Actinomycetes</taxon>
        <taxon>Micrococcales</taxon>
        <taxon>Dermabacteraceae</taxon>
        <taxon>Brachybacterium</taxon>
    </lineage>
</organism>
<feature type="region of interest" description="Disordered" evidence="1">
    <location>
        <begin position="1"/>
        <end position="32"/>
    </location>
</feature>
<comment type="caution">
    <text evidence="2">The sequence shown here is derived from an EMBL/GenBank/DDBJ whole genome shotgun (WGS) entry which is preliminary data.</text>
</comment>